<dbReference type="HAMAP" id="MF_01629">
    <property type="entry name" value="PdxH"/>
    <property type="match status" value="1"/>
</dbReference>
<evidence type="ECO:0000256" key="5">
    <source>
        <dbReference type="ARBA" id="ARBA00007301"/>
    </source>
</evidence>
<evidence type="ECO:0000256" key="13">
    <source>
        <dbReference type="ARBA" id="ARBA00052947"/>
    </source>
</evidence>
<dbReference type="FunFam" id="2.30.110.10:FF:000020">
    <property type="entry name" value="PNPO isoform 11"/>
    <property type="match status" value="1"/>
</dbReference>
<dbReference type="InterPro" id="IPR011576">
    <property type="entry name" value="Pyridox_Oxase_N"/>
</dbReference>
<comment type="pathway">
    <text evidence="3">Cofactor metabolism; pyridoxal 5'-phosphate salvage; pyridoxal 5'-phosphate from pyridoxamine 5'-phosphate: step 1/1.</text>
</comment>
<comment type="pathway">
    <text evidence="4">Cofactor metabolism; pyridoxal 5'-phosphate salvage; pyridoxal 5'-phosphate from pyridoxine 5'-phosphate: step 1/1.</text>
</comment>
<dbReference type="Pfam" id="PF10590">
    <property type="entry name" value="PNP_phzG_C"/>
    <property type="match status" value="1"/>
</dbReference>
<dbReference type="AlphaFoldDB" id="A0A7J7IIU4"/>
<evidence type="ECO:0000259" key="17">
    <source>
        <dbReference type="Pfam" id="PF10590"/>
    </source>
</evidence>
<dbReference type="GO" id="GO:0004733">
    <property type="term" value="F:pyridoxamine phosphate oxidase activity"/>
    <property type="evidence" value="ECO:0007669"/>
    <property type="project" value="UniProtKB-EC"/>
</dbReference>
<dbReference type="NCBIfam" id="TIGR00558">
    <property type="entry name" value="pdxH"/>
    <property type="match status" value="1"/>
</dbReference>
<evidence type="ECO:0000256" key="2">
    <source>
        <dbReference type="ARBA" id="ARBA00003691"/>
    </source>
</evidence>
<keyword evidence="8" id="KW-0285">Flavoprotein</keyword>
<accession>A0A7J7IIU4</accession>
<evidence type="ECO:0000256" key="6">
    <source>
        <dbReference type="ARBA" id="ARBA00011738"/>
    </source>
</evidence>
<evidence type="ECO:0000256" key="15">
    <source>
        <dbReference type="ARBA" id="ARBA00077914"/>
    </source>
</evidence>
<evidence type="ECO:0000256" key="14">
    <source>
        <dbReference type="ARBA" id="ARBA00073441"/>
    </source>
</evidence>
<dbReference type="UniPathway" id="UPA01068">
    <property type="reaction ID" value="UER00304"/>
</dbReference>
<dbReference type="InterPro" id="IPR019576">
    <property type="entry name" value="Pyridoxamine_oxidase_dimer_C"/>
</dbReference>
<evidence type="ECO:0000256" key="8">
    <source>
        <dbReference type="ARBA" id="ARBA00022630"/>
    </source>
</evidence>
<evidence type="ECO:0000256" key="9">
    <source>
        <dbReference type="ARBA" id="ARBA00022643"/>
    </source>
</evidence>
<dbReference type="Gene3D" id="2.30.110.10">
    <property type="entry name" value="Electron Transport, Fmn-binding Protein, Chain A"/>
    <property type="match status" value="1"/>
</dbReference>
<keyword evidence="10" id="KW-0560">Oxidoreductase</keyword>
<keyword evidence="19" id="KW-1185">Reference proteome</keyword>
<dbReference type="PIRSF" id="PIRSF000190">
    <property type="entry name" value="Pyd_amn-ph_oxd"/>
    <property type="match status" value="1"/>
</dbReference>
<evidence type="ECO:0000259" key="16">
    <source>
        <dbReference type="Pfam" id="PF01243"/>
    </source>
</evidence>
<evidence type="ECO:0000256" key="4">
    <source>
        <dbReference type="ARBA" id="ARBA00005037"/>
    </source>
</evidence>
<feature type="domain" description="Pyridoxamine 5'-phosphate oxidase N-terminal" evidence="16">
    <location>
        <begin position="65"/>
        <end position="191"/>
    </location>
</feature>
<dbReference type="GO" id="GO:0008615">
    <property type="term" value="P:pyridoxine biosynthetic process"/>
    <property type="evidence" value="ECO:0007669"/>
    <property type="project" value="UniProtKB-KW"/>
</dbReference>
<organism evidence="18 19">
    <name type="scientific">Cyanidiococcus yangmingshanensis</name>
    <dbReference type="NCBI Taxonomy" id="2690220"/>
    <lineage>
        <taxon>Eukaryota</taxon>
        <taxon>Rhodophyta</taxon>
        <taxon>Bangiophyceae</taxon>
        <taxon>Cyanidiales</taxon>
        <taxon>Cyanidiaceae</taxon>
        <taxon>Cyanidiococcus</taxon>
    </lineage>
</organism>
<evidence type="ECO:0000313" key="19">
    <source>
        <dbReference type="Proteomes" id="UP000530660"/>
    </source>
</evidence>
<sequence length="251" mass="28677">MFIKHWARLQQREVFTRSASARFSCRASTMDEVSKLRVQYSNTALSEADVDAAGTPLRLFHRWFEEAVRVVSHEPNAMTLATATPEGIPSARMVLLKGYDPEKGSFTWYTNYNSRKAQELDRNPHAALVFWWPELERCVRIEGIVERLSAVESDAYFVSRPLGSRLGAWASAQSQPIVSREDLERQAAEVAKRFASTDVPRPPNWGGYILYASRIEFWKGRANRLHDRLLFERQTDVNGAGASWSMIRLQP</sequence>
<keyword evidence="9" id="KW-0288">FMN</keyword>
<comment type="similarity">
    <text evidence="5">Belongs to the pyridoxamine 5'-phosphate oxidase family.</text>
</comment>
<evidence type="ECO:0000256" key="1">
    <source>
        <dbReference type="ARBA" id="ARBA00001917"/>
    </source>
</evidence>
<comment type="subunit">
    <text evidence="6">Homodimer.</text>
</comment>
<dbReference type="InterPro" id="IPR000659">
    <property type="entry name" value="Pyridox_Oxase"/>
</dbReference>
<evidence type="ECO:0000256" key="11">
    <source>
        <dbReference type="ARBA" id="ARBA00023096"/>
    </source>
</evidence>
<evidence type="ECO:0000256" key="10">
    <source>
        <dbReference type="ARBA" id="ARBA00023002"/>
    </source>
</evidence>
<dbReference type="NCBIfam" id="NF004231">
    <property type="entry name" value="PRK05679.1"/>
    <property type="match status" value="1"/>
</dbReference>
<comment type="catalytic activity">
    <reaction evidence="12">
        <text>pyridoxamine 5'-phosphate + O2 + H2O = pyridoxal 5'-phosphate + H2O2 + NH4(+)</text>
        <dbReference type="Rhea" id="RHEA:15817"/>
        <dbReference type="ChEBI" id="CHEBI:15377"/>
        <dbReference type="ChEBI" id="CHEBI:15379"/>
        <dbReference type="ChEBI" id="CHEBI:16240"/>
        <dbReference type="ChEBI" id="CHEBI:28938"/>
        <dbReference type="ChEBI" id="CHEBI:58451"/>
        <dbReference type="ChEBI" id="CHEBI:597326"/>
        <dbReference type="EC" id="1.4.3.5"/>
    </reaction>
    <physiologicalReaction direction="left-to-right" evidence="12">
        <dbReference type="Rhea" id="RHEA:15818"/>
    </physiologicalReaction>
</comment>
<evidence type="ECO:0000256" key="7">
    <source>
        <dbReference type="ARBA" id="ARBA00012801"/>
    </source>
</evidence>
<keyword evidence="11" id="KW-0664">Pyridoxine biosynthesis</keyword>
<reference evidence="18 19" key="1">
    <citation type="journal article" date="2020" name="J. Phycol.">
        <title>Comparative genome analysis reveals Cyanidiococcus gen. nov., a new extremophilic red algal genus sister to Cyanidioschyzon (Cyanidioschyzonaceae, Rhodophyta).</title>
        <authorList>
            <person name="Liu S.-L."/>
            <person name="Chiang Y.-R."/>
            <person name="Yoon H.S."/>
            <person name="Fu H.-Y."/>
        </authorList>
    </citation>
    <scope>NUCLEOTIDE SEQUENCE [LARGE SCALE GENOMIC DNA]</scope>
    <source>
        <strain evidence="18 19">THAL066</strain>
    </source>
</reference>
<gene>
    <name evidence="18" type="ORF">F1559_002424</name>
</gene>
<dbReference type="OrthoDB" id="303614at2759"/>
<dbReference type="Proteomes" id="UP000530660">
    <property type="component" value="Unassembled WGS sequence"/>
</dbReference>
<evidence type="ECO:0000313" key="18">
    <source>
        <dbReference type="EMBL" id="KAF6003005.1"/>
    </source>
</evidence>
<comment type="catalytic activity">
    <reaction evidence="13">
        <text>pyridoxine 5'-phosphate + O2 = pyridoxal 5'-phosphate + H2O2</text>
        <dbReference type="Rhea" id="RHEA:15149"/>
        <dbReference type="ChEBI" id="CHEBI:15379"/>
        <dbReference type="ChEBI" id="CHEBI:16240"/>
        <dbReference type="ChEBI" id="CHEBI:58589"/>
        <dbReference type="ChEBI" id="CHEBI:597326"/>
        <dbReference type="EC" id="1.4.3.5"/>
    </reaction>
    <physiologicalReaction direction="left-to-right" evidence="13">
        <dbReference type="Rhea" id="RHEA:15150"/>
    </physiologicalReaction>
</comment>
<dbReference type="GO" id="GO:0010181">
    <property type="term" value="F:FMN binding"/>
    <property type="evidence" value="ECO:0007669"/>
    <property type="project" value="InterPro"/>
</dbReference>
<dbReference type="EC" id="1.4.3.5" evidence="7"/>
<dbReference type="PANTHER" id="PTHR10851:SF0">
    <property type="entry name" value="PYRIDOXINE-5'-PHOSPHATE OXIDASE"/>
    <property type="match status" value="1"/>
</dbReference>
<dbReference type="Pfam" id="PF01243">
    <property type="entry name" value="PNPOx_N"/>
    <property type="match status" value="1"/>
</dbReference>
<dbReference type="SUPFAM" id="SSF50475">
    <property type="entry name" value="FMN-binding split barrel"/>
    <property type="match status" value="1"/>
</dbReference>
<comment type="cofactor">
    <cofactor evidence="1">
        <name>FMN</name>
        <dbReference type="ChEBI" id="CHEBI:58210"/>
    </cofactor>
</comment>
<feature type="domain" description="Pyridoxine 5'-phosphate oxidase dimerisation C-terminal" evidence="17">
    <location>
        <begin position="205"/>
        <end position="251"/>
    </location>
</feature>
<evidence type="ECO:0000256" key="12">
    <source>
        <dbReference type="ARBA" id="ARBA00050530"/>
    </source>
</evidence>
<dbReference type="InterPro" id="IPR012349">
    <property type="entry name" value="Split_barrel_FMN-bd"/>
</dbReference>
<dbReference type="PANTHER" id="PTHR10851">
    <property type="entry name" value="PYRIDOXINE-5-PHOSPHATE OXIDASE"/>
    <property type="match status" value="1"/>
</dbReference>
<protein>
    <recommendedName>
        <fullName evidence="14">Pyridoxine-5'-phosphate oxidase</fullName>
        <ecNumber evidence="7">1.4.3.5</ecNumber>
    </recommendedName>
    <alternativeName>
        <fullName evidence="15">Pyridoxamine-phosphate oxidase</fullName>
    </alternativeName>
</protein>
<proteinExistence type="inferred from homology"/>
<dbReference type="EMBL" id="VWRR01000008">
    <property type="protein sequence ID" value="KAF6003005.1"/>
    <property type="molecule type" value="Genomic_DNA"/>
</dbReference>
<comment type="function">
    <text evidence="2">Catalyzes the oxidation of either pyridoxine 5'-phosphate (PNP) or pyridoxamine 5'-phosphate (PMP) into pyridoxal 5'-phosphate (PLP).</text>
</comment>
<name>A0A7J7IIU4_9RHOD</name>
<comment type="caution">
    <text evidence="18">The sequence shown here is derived from an EMBL/GenBank/DDBJ whole genome shotgun (WGS) entry which is preliminary data.</text>
</comment>
<evidence type="ECO:0000256" key="3">
    <source>
        <dbReference type="ARBA" id="ARBA00004738"/>
    </source>
</evidence>